<proteinExistence type="predicted"/>
<gene>
    <name evidence="1" type="ORF">CRE_20855</name>
</gene>
<dbReference type="InParanoid" id="E3MV60"/>
<name>E3MV60_CAERE</name>
<accession>E3MV60</accession>
<dbReference type="HOGENOM" id="CLU_2673475_0_0_1"/>
<sequence>MSTDPPPKFVKGILLEEYKKRLTANQACEKINRFFVETNKNTEPVKLQLVQYWFRSLLTTSTPPCVYTDAPCNLI</sequence>
<dbReference type="EMBL" id="DS268481">
    <property type="protein sequence ID" value="EFP09962.1"/>
    <property type="molecule type" value="Genomic_DNA"/>
</dbReference>
<keyword evidence="2" id="KW-1185">Reference proteome</keyword>
<dbReference type="Proteomes" id="UP000008281">
    <property type="component" value="Unassembled WGS sequence"/>
</dbReference>
<evidence type="ECO:0000313" key="2">
    <source>
        <dbReference type="Proteomes" id="UP000008281"/>
    </source>
</evidence>
<evidence type="ECO:0000313" key="1">
    <source>
        <dbReference type="EMBL" id="EFP09962.1"/>
    </source>
</evidence>
<reference evidence="1" key="1">
    <citation type="submission" date="2007-07" db="EMBL/GenBank/DDBJ databases">
        <title>PCAP assembly of the Caenorhabditis remanei genome.</title>
        <authorList>
            <consortium name="The Caenorhabditis remanei Sequencing Consortium"/>
            <person name="Wilson R.K."/>
        </authorList>
    </citation>
    <scope>NUCLEOTIDE SEQUENCE [LARGE SCALE GENOMIC DNA]</scope>
    <source>
        <strain evidence="1">PB4641</strain>
    </source>
</reference>
<dbReference type="AlphaFoldDB" id="E3MV60"/>
<organism evidence="2">
    <name type="scientific">Caenorhabditis remanei</name>
    <name type="common">Caenorhabditis vulgaris</name>
    <dbReference type="NCBI Taxonomy" id="31234"/>
    <lineage>
        <taxon>Eukaryota</taxon>
        <taxon>Metazoa</taxon>
        <taxon>Ecdysozoa</taxon>
        <taxon>Nematoda</taxon>
        <taxon>Chromadorea</taxon>
        <taxon>Rhabditida</taxon>
        <taxon>Rhabditina</taxon>
        <taxon>Rhabditomorpha</taxon>
        <taxon>Rhabditoidea</taxon>
        <taxon>Rhabditidae</taxon>
        <taxon>Peloderinae</taxon>
        <taxon>Caenorhabditis</taxon>
    </lineage>
</organism>
<protein>
    <submittedName>
        <fullName evidence="1">Uncharacterized protein</fullName>
    </submittedName>
</protein>